<evidence type="ECO:0000256" key="5">
    <source>
        <dbReference type="ARBA" id="ARBA00022989"/>
    </source>
</evidence>
<dbReference type="InterPro" id="IPR056189">
    <property type="entry name" value="NOMO_3rd"/>
</dbReference>
<dbReference type="Proteomes" id="UP000014500">
    <property type="component" value="Unassembled WGS sequence"/>
</dbReference>
<dbReference type="Pfam" id="PF23141">
    <property type="entry name" value="Ig_NOMO"/>
    <property type="match status" value="1"/>
</dbReference>
<evidence type="ECO:0000256" key="2">
    <source>
        <dbReference type="ARBA" id="ARBA00022692"/>
    </source>
</evidence>
<evidence type="ECO:0000256" key="1">
    <source>
        <dbReference type="ARBA" id="ARBA00004115"/>
    </source>
</evidence>
<dbReference type="Pfam" id="PF22902">
    <property type="entry name" value="NOMO1-like_9th"/>
    <property type="match status" value="1"/>
</dbReference>
<dbReference type="Pfam" id="PF22898">
    <property type="entry name" value="NOMO1-like_1st"/>
    <property type="match status" value="1"/>
</dbReference>
<keyword evidence="3 7" id="KW-0732">Signal</keyword>
<dbReference type="InterPro" id="IPR055074">
    <property type="entry name" value="NOMO1-3_2nd"/>
</dbReference>
<feature type="chain" id="PRO_5004579386" description="SD-repeat containing protein B domain-containing protein" evidence="7">
    <location>
        <begin position="23"/>
        <end position="1143"/>
    </location>
</feature>
<proteinExistence type="predicted"/>
<dbReference type="STRING" id="126957.T1IP66"/>
<keyword evidence="5" id="KW-1133">Transmembrane helix</keyword>
<dbReference type="InterPro" id="IPR056190">
    <property type="entry name" value="NOMO_5th"/>
</dbReference>
<dbReference type="HOGENOM" id="CLU_007543_2_0_1"/>
<comment type="subcellular location">
    <subcellularLocation>
        <location evidence="1">Endoplasmic reticulum membrane</location>
        <topology evidence="1">Single-pass type I membrane protein</topology>
    </subcellularLocation>
</comment>
<dbReference type="InterPro" id="IPR056191">
    <property type="entry name" value="NOMO_12th"/>
</dbReference>
<dbReference type="EMBL" id="JH431247">
    <property type="status" value="NOT_ANNOTATED_CDS"/>
    <property type="molecule type" value="Genomic_DNA"/>
</dbReference>
<feature type="domain" description="NOMO-like N-terminal beta-sandwich" evidence="9">
    <location>
        <begin position="29"/>
        <end position="113"/>
    </location>
</feature>
<feature type="domain" description="NOMO seventh transthyretin-like" evidence="12">
    <location>
        <begin position="574"/>
        <end position="642"/>
    </location>
</feature>
<dbReference type="GO" id="GO:0030246">
    <property type="term" value="F:carbohydrate binding"/>
    <property type="evidence" value="ECO:0007669"/>
    <property type="project" value="InterPro"/>
</dbReference>
<evidence type="ECO:0000256" key="6">
    <source>
        <dbReference type="ARBA" id="ARBA00023136"/>
    </source>
</evidence>
<evidence type="ECO:0000313" key="17">
    <source>
        <dbReference type="Proteomes" id="UP000014500"/>
    </source>
</evidence>
<feature type="domain" description="NOMO second beta-sandwich" evidence="11">
    <location>
        <begin position="115"/>
        <end position="201"/>
    </location>
</feature>
<dbReference type="PANTHER" id="PTHR23303">
    <property type="entry name" value="CARBOXYPEPTIDASE REGULATORY REGION-CONTAINING"/>
    <property type="match status" value="1"/>
</dbReference>
<evidence type="ECO:0000259" key="14">
    <source>
        <dbReference type="Pfam" id="PF23193"/>
    </source>
</evidence>
<evidence type="ECO:0000259" key="9">
    <source>
        <dbReference type="Pfam" id="PF22898"/>
    </source>
</evidence>
<dbReference type="AlphaFoldDB" id="T1IP66"/>
<dbReference type="InterPro" id="IPR055073">
    <property type="entry name" value="NOMO1-like_9th"/>
</dbReference>
<dbReference type="EnsemblMetazoa" id="SMAR002811-RA">
    <property type="protein sequence ID" value="SMAR002811-PA"/>
    <property type="gene ID" value="SMAR002811"/>
</dbReference>
<organism evidence="16 17">
    <name type="scientific">Strigamia maritima</name>
    <name type="common">European centipede</name>
    <name type="synonym">Geophilus maritimus</name>
    <dbReference type="NCBI Taxonomy" id="126957"/>
    <lineage>
        <taxon>Eukaryota</taxon>
        <taxon>Metazoa</taxon>
        <taxon>Ecdysozoa</taxon>
        <taxon>Arthropoda</taxon>
        <taxon>Myriapoda</taxon>
        <taxon>Chilopoda</taxon>
        <taxon>Pleurostigmophora</taxon>
        <taxon>Geophilomorpha</taxon>
        <taxon>Linotaeniidae</taxon>
        <taxon>Strigamia</taxon>
    </lineage>
</organism>
<dbReference type="InterPro" id="IPR019008">
    <property type="entry name" value="Beta_sandwich_EMC7"/>
</dbReference>
<feature type="signal peptide" evidence="7">
    <location>
        <begin position="1"/>
        <end position="22"/>
    </location>
</feature>
<dbReference type="PANTHER" id="PTHR23303:SF14">
    <property type="entry name" value="BOS COMPLEX SUBUNIT NOMO1-RELATED"/>
    <property type="match status" value="1"/>
</dbReference>
<feature type="domain" description="NOMO C-terminal transthyretin-like" evidence="13">
    <location>
        <begin position="993"/>
        <end position="1081"/>
    </location>
</feature>
<evidence type="ECO:0000259" key="12">
    <source>
        <dbReference type="Pfam" id="PF23141"/>
    </source>
</evidence>
<dbReference type="Pfam" id="PF23193">
    <property type="entry name" value="NOMO_3rd"/>
    <property type="match status" value="1"/>
</dbReference>
<dbReference type="Pfam" id="PF23192">
    <property type="entry name" value="NOMO_12th"/>
    <property type="match status" value="1"/>
</dbReference>
<evidence type="ECO:0000256" key="7">
    <source>
        <dbReference type="SAM" id="SignalP"/>
    </source>
</evidence>
<reference evidence="17" key="1">
    <citation type="submission" date="2011-05" db="EMBL/GenBank/DDBJ databases">
        <authorList>
            <person name="Richards S.R."/>
            <person name="Qu J."/>
            <person name="Jiang H."/>
            <person name="Jhangiani S.N."/>
            <person name="Agravi P."/>
            <person name="Goodspeed R."/>
            <person name="Gross S."/>
            <person name="Mandapat C."/>
            <person name="Jackson L."/>
            <person name="Mathew T."/>
            <person name="Pu L."/>
            <person name="Thornton R."/>
            <person name="Saada N."/>
            <person name="Wilczek-Boney K.B."/>
            <person name="Lee S."/>
            <person name="Kovar C."/>
            <person name="Wu Y."/>
            <person name="Scherer S.E."/>
            <person name="Worley K.C."/>
            <person name="Muzny D.M."/>
            <person name="Gibbs R."/>
        </authorList>
    </citation>
    <scope>NUCLEOTIDE SEQUENCE</scope>
    <source>
        <strain evidence="17">Brora</strain>
    </source>
</reference>
<evidence type="ECO:0008006" key="18">
    <source>
        <dbReference type="Google" id="ProtNLM"/>
    </source>
</evidence>
<evidence type="ECO:0000259" key="15">
    <source>
        <dbReference type="Pfam" id="PF23194"/>
    </source>
</evidence>
<dbReference type="OMA" id="FVFKGFG"/>
<dbReference type="InterPro" id="IPR056319">
    <property type="entry name" value="NOMO_7th"/>
</dbReference>
<dbReference type="SUPFAM" id="SSF49452">
    <property type="entry name" value="Starch-binding domain-like"/>
    <property type="match status" value="3"/>
</dbReference>
<evidence type="ECO:0000259" key="8">
    <source>
        <dbReference type="Pfam" id="PF09430"/>
    </source>
</evidence>
<reference evidence="16" key="2">
    <citation type="submission" date="2015-02" db="UniProtKB">
        <authorList>
            <consortium name="EnsemblMetazoa"/>
        </authorList>
    </citation>
    <scope>IDENTIFICATION</scope>
</reference>
<name>T1IP66_STRMM</name>
<keyword evidence="17" id="KW-1185">Reference proteome</keyword>
<dbReference type="Gene3D" id="2.60.40.1120">
    <property type="entry name" value="Carboxypeptidase-like, regulatory domain"/>
    <property type="match status" value="1"/>
</dbReference>
<dbReference type="GO" id="GO:0005789">
    <property type="term" value="C:endoplasmic reticulum membrane"/>
    <property type="evidence" value="ECO:0007669"/>
    <property type="project" value="UniProtKB-SubCell"/>
</dbReference>
<accession>T1IP66</accession>
<feature type="domain" description="NOMO third transthyretin-like" evidence="14">
    <location>
        <begin position="205"/>
        <end position="308"/>
    </location>
</feature>
<keyword evidence="6" id="KW-0472">Membrane</keyword>
<evidence type="ECO:0000259" key="10">
    <source>
        <dbReference type="Pfam" id="PF22902"/>
    </source>
</evidence>
<dbReference type="InterPro" id="IPR055075">
    <property type="entry name" value="NOMO-like_N"/>
</dbReference>
<dbReference type="PhylomeDB" id="T1IP66"/>
<dbReference type="Pfam" id="PF09430">
    <property type="entry name" value="EMC7_beta-sandw"/>
    <property type="match status" value="1"/>
</dbReference>
<sequence>MKHLVITLNILIICVLRNFVSSDNILGCGGFVKSSVPINFSLVEIKLYTKQGSLKYQTDCAPNNGYYLIPVYDKGEFVLKIEAPPRWNFEPKQVALIIDGQNDVCSQGKDTNFYFEGFTINGKVVSREHTSGPEGISVSLKTDKILQRTSTSKDGRYSFSKVLPGSYLLIAQHSTLEFDKSEIKIEINDKSKDIQKDLVISGYDVRGEVSSDGEPIKGVNFLLFSKKTITDVRGCIKKPVEGFTGSKLGPVLCYMESQEDGKFLFKFLTPGEYTIVPFYKGENIHFDVTPAMLTFTLGHANLVLAEKFKLQGFNVVGHVLAAPGGPPVAGARIWIDDKQETETKNDGSFTIVNMKAAIYKVVVVKENIVFDPMTVKITPSAPQLGPIIARAFKVCGKLHVTRLPTGLDLNALRLVSIESTSDPKTHPTTARTNDKGEYCAELSRGKYKVRPIIAEPELNAGLRFIPESKNLVVQDKFVTDVNFNQFLAKLSGEVKCKKSCRGAVVTLAPKLKGIVETNSFTLLDKKFNFDSVLPGDYEIGIVKEEWCWLKNKLQINVATRDVNKLEFIQSGYVMNVVSSHETVLNYALNEEKNTFKAKKGPNSLCVAQDGVYELTATGCHRFGNEKIIFDTNKLAVVVLQATHHLLSGNIKTNNQVKDIEIEVNISSPTGDLKNSTFMNKFKMDASKPNLFKYEFTLWLEPEDIVRIKPHSGLLLFSPATQTITAKDKCMEDFLTFEGRMGFFINGKILPPLEGVEIYMKDKLITETDKTGKYSIGPLLDNGEKYAVEARKPGYVLTLQKEFDFEAFKLAEIVVKVVDEKNDGIDGVLLSLSGGLDYRQNSLTEKNGELAFVNLEPGQYFLRPVLKEYSFTPPSTILDLSEGKTVNIGLKAIRIAFSCYGNITSLVGEPEPGVVVEAVGINMCKELQEEATTESEGIYRIRGLKPDCQYQVRVKNKQDPQHNLEHATPIAKTIKVQNSDIKGIDMIVFRRPAHMEISGNVVTDNEFLTTLQVKLLRDESTVHTIALTQSTFFQMPSVPFDGRSYLLRLETSLQHSSYSYSLPQVTLKANTSYQHITFKFSPVFKGSESDLHQGSHYAFPLTVLAVIIGLMYKQILPLSSLGAEFVHNVRNPAVNSSRESFGVE</sequence>
<dbReference type="Pfam" id="PF22904">
    <property type="entry name" value="NOMO1-like_2nd"/>
    <property type="match status" value="1"/>
</dbReference>
<protein>
    <recommendedName>
        <fullName evidence="18">SD-repeat containing protein B domain-containing protein</fullName>
    </recommendedName>
</protein>
<dbReference type="Pfam" id="PF23194">
    <property type="entry name" value="NOMO_5th"/>
    <property type="match status" value="1"/>
</dbReference>
<evidence type="ECO:0000256" key="3">
    <source>
        <dbReference type="ARBA" id="ARBA00022729"/>
    </source>
</evidence>
<dbReference type="InterPro" id="IPR051417">
    <property type="entry name" value="SDr/BOS_complex"/>
</dbReference>
<evidence type="ECO:0000313" key="16">
    <source>
        <dbReference type="EnsemblMetazoa" id="SMAR002811-PA"/>
    </source>
</evidence>
<keyword evidence="4" id="KW-0256">Endoplasmic reticulum</keyword>
<feature type="domain" description="NOMO-like ninth beta-sandwich" evidence="10">
    <location>
        <begin position="740"/>
        <end position="807"/>
    </location>
</feature>
<evidence type="ECO:0000259" key="13">
    <source>
        <dbReference type="Pfam" id="PF23192"/>
    </source>
</evidence>
<feature type="domain" description="ER membrane protein complex subunit 7 beta-sandwich" evidence="8">
    <location>
        <begin position="329"/>
        <end position="381"/>
    </location>
</feature>
<dbReference type="InterPro" id="IPR013784">
    <property type="entry name" value="Carb-bd-like_fold"/>
</dbReference>
<evidence type="ECO:0000256" key="4">
    <source>
        <dbReference type="ARBA" id="ARBA00022824"/>
    </source>
</evidence>
<feature type="domain" description="NOMO fifth transthyretin-like" evidence="15">
    <location>
        <begin position="393"/>
        <end position="483"/>
    </location>
</feature>
<evidence type="ECO:0000259" key="11">
    <source>
        <dbReference type="Pfam" id="PF22904"/>
    </source>
</evidence>
<dbReference type="eggNOG" id="KOG1948">
    <property type="taxonomic scope" value="Eukaryota"/>
</dbReference>
<keyword evidence="2" id="KW-0812">Transmembrane</keyword>